<feature type="compositionally biased region" description="Pro residues" evidence="1">
    <location>
        <begin position="52"/>
        <end position="87"/>
    </location>
</feature>
<dbReference type="EMBL" id="FMDM01000009">
    <property type="protein sequence ID" value="SCG66613.1"/>
    <property type="molecule type" value="Genomic_DNA"/>
</dbReference>
<reference evidence="4" key="1">
    <citation type="submission" date="2016-06" db="EMBL/GenBank/DDBJ databases">
        <authorList>
            <person name="Varghese N."/>
            <person name="Submissions Spin"/>
        </authorList>
    </citation>
    <scope>NUCLEOTIDE SEQUENCE [LARGE SCALE GENOMIC DNA]</scope>
    <source>
        <strain evidence="4">DSM 45647</strain>
    </source>
</reference>
<feature type="compositionally biased region" description="Basic and acidic residues" evidence="1">
    <location>
        <begin position="169"/>
        <end position="178"/>
    </location>
</feature>
<feature type="compositionally biased region" description="Gly residues" evidence="1">
    <location>
        <begin position="142"/>
        <end position="155"/>
    </location>
</feature>
<proteinExistence type="predicted"/>
<keyword evidence="2" id="KW-1133">Transmembrane helix</keyword>
<keyword evidence="4" id="KW-1185">Reference proteome</keyword>
<evidence type="ECO:0000313" key="3">
    <source>
        <dbReference type="EMBL" id="SCG66613.1"/>
    </source>
</evidence>
<keyword evidence="2" id="KW-0472">Membrane</keyword>
<dbReference type="Proteomes" id="UP000199360">
    <property type="component" value="Unassembled WGS sequence"/>
</dbReference>
<evidence type="ECO:0000256" key="1">
    <source>
        <dbReference type="SAM" id="MobiDB-lite"/>
    </source>
</evidence>
<accession>A0A1C5J7W8</accession>
<name>A0A1C5J7W8_9ACTN</name>
<dbReference type="STRING" id="745366.GA0070213_109156"/>
<gene>
    <name evidence="3" type="ORF">GA0070213_109156</name>
</gene>
<feature type="transmembrane region" description="Helical" evidence="2">
    <location>
        <begin position="199"/>
        <end position="223"/>
    </location>
</feature>
<feature type="transmembrane region" description="Helical" evidence="2">
    <location>
        <begin position="274"/>
        <end position="299"/>
    </location>
</feature>
<dbReference type="AlphaFoldDB" id="A0A1C5J7W8"/>
<evidence type="ECO:0000256" key="2">
    <source>
        <dbReference type="SAM" id="Phobius"/>
    </source>
</evidence>
<protein>
    <submittedName>
        <fullName evidence="3">Uncharacterized protein</fullName>
    </submittedName>
</protein>
<organism evidence="3 4">
    <name type="scientific">Micromonospora humi</name>
    <dbReference type="NCBI Taxonomy" id="745366"/>
    <lineage>
        <taxon>Bacteria</taxon>
        <taxon>Bacillati</taxon>
        <taxon>Actinomycetota</taxon>
        <taxon>Actinomycetes</taxon>
        <taxon>Micromonosporales</taxon>
        <taxon>Micromonosporaceae</taxon>
        <taxon>Micromonospora</taxon>
    </lineage>
</organism>
<feature type="region of interest" description="Disordered" evidence="1">
    <location>
        <begin position="1"/>
        <end position="178"/>
    </location>
</feature>
<sequence>MTEPAPPGGDPTRPGAGPDPAAPPAADAVSPWAAPHSAPEPAPHSASDPAPHSAPPGSAPPPHSPWPPAGPYPPGMHGPGPGGPYPPGRHDPGSAGPYPSTAHGPGSGGPYPSTAHGPAYHSGQAGHGGSGPALGAYPGSGPAHGGGWGAPGGWGPAATGPAFPPPPREAPRPPKRVDAVPGTPFGVVHLDVPPVTSGLAIGSLVTGIGSILVSLLVFCFGVAGPDYGGAWAAGAFTVLGALAGVGAIVAWLFARRQIRRPAPPPAVRFTGAGLAVAGLSCGAVGLVLSVVGLGIALVVQIT</sequence>
<evidence type="ECO:0000313" key="4">
    <source>
        <dbReference type="Proteomes" id="UP000199360"/>
    </source>
</evidence>
<keyword evidence="2" id="KW-0812">Transmembrane</keyword>
<feature type="transmembrane region" description="Helical" evidence="2">
    <location>
        <begin position="229"/>
        <end position="253"/>
    </location>
</feature>
<feature type="compositionally biased region" description="Low complexity" evidence="1">
    <location>
        <begin position="10"/>
        <end position="51"/>
    </location>
</feature>